<dbReference type="EMBL" id="BAABHS010000026">
    <property type="protein sequence ID" value="GAA4983132.1"/>
    <property type="molecule type" value="Genomic_DNA"/>
</dbReference>
<comment type="function">
    <text evidence="1 3">PPIases accelerate the folding of proteins. It catalyzes the cis-trans isomerization of proline imidic peptide bonds in oligopeptides.</text>
</comment>
<keyword evidence="6" id="KW-1185">Reference proteome</keyword>
<evidence type="ECO:0000313" key="5">
    <source>
        <dbReference type="EMBL" id="GAA4983132.1"/>
    </source>
</evidence>
<feature type="domain" description="PPIase cyclophilin-type" evidence="4">
    <location>
        <begin position="1"/>
        <end position="151"/>
    </location>
</feature>
<keyword evidence="3" id="KW-0697">Rotamase</keyword>
<dbReference type="EC" id="5.2.1.8" evidence="3"/>
<dbReference type="InterPro" id="IPR024936">
    <property type="entry name" value="Cyclophilin-type_PPIase"/>
</dbReference>
<dbReference type="CDD" id="cd00317">
    <property type="entry name" value="cyclophilin"/>
    <property type="match status" value="1"/>
</dbReference>
<dbReference type="PRINTS" id="PR00153">
    <property type="entry name" value="CSAPPISMRASE"/>
</dbReference>
<keyword evidence="3" id="KW-0413">Isomerase</keyword>
<accession>A0ABP9HZN7</accession>
<dbReference type="Gene3D" id="2.40.100.10">
    <property type="entry name" value="Cyclophilin-like"/>
    <property type="match status" value="1"/>
</dbReference>
<organism evidence="5 6">
    <name type="scientific">Yinghuangia aomiensis</name>
    <dbReference type="NCBI Taxonomy" id="676205"/>
    <lineage>
        <taxon>Bacteria</taxon>
        <taxon>Bacillati</taxon>
        <taxon>Actinomycetota</taxon>
        <taxon>Actinomycetes</taxon>
        <taxon>Kitasatosporales</taxon>
        <taxon>Streptomycetaceae</taxon>
        <taxon>Yinghuangia</taxon>
    </lineage>
</organism>
<protein>
    <recommendedName>
        <fullName evidence="3">Peptidyl-prolyl cis-trans isomerase</fullName>
        <shortName evidence="3">PPIase</shortName>
        <ecNumber evidence="3">5.2.1.8</ecNumber>
    </recommendedName>
</protein>
<dbReference type="InterPro" id="IPR044666">
    <property type="entry name" value="Cyclophilin_A-like"/>
</dbReference>
<dbReference type="PANTHER" id="PTHR45625:SF3">
    <property type="entry name" value="PEPTIDYL-PROLYL CIS-TRANS ISOMERASE B-RELATED"/>
    <property type="match status" value="1"/>
</dbReference>
<comment type="similarity">
    <text evidence="2 3">Belongs to the cyclophilin-type PPIase family.</text>
</comment>
<dbReference type="PANTHER" id="PTHR45625">
    <property type="entry name" value="PEPTIDYL-PROLYL CIS-TRANS ISOMERASE-RELATED"/>
    <property type="match status" value="1"/>
</dbReference>
<name>A0ABP9HZN7_9ACTN</name>
<dbReference type="Pfam" id="PF00160">
    <property type="entry name" value="Pro_isomerase"/>
    <property type="match status" value="1"/>
</dbReference>
<gene>
    <name evidence="5" type="ORF">GCM10023205_61070</name>
</gene>
<dbReference type="InterPro" id="IPR029000">
    <property type="entry name" value="Cyclophilin-like_dom_sf"/>
</dbReference>
<evidence type="ECO:0000259" key="4">
    <source>
        <dbReference type="PROSITE" id="PS50072"/>
    </source>
</evidence>
<evidence type="ECO:0000256" key="1">
    <source>
        <dbReference type="ARBA" id="ARBA00002388"/>
    </source>
</evidence>
<dbReference type="PROSITE" id="PS50072">
    <property type="entry name" value="CSA_PPIASE_2"/>
    <property type="match status" value="1"/>
</dbReference>
<evidence type="ECO:0000313" key="6">
    <source>
        <dbReference type="Proteomes" id="UP001500466"/>
    </source>
</evidence>
<evidence type="ECO:0000256" key="2">
    <source>
        <dbReference type="ARBA" id="ARBA00007365"/>
    </source>
</evidence>
<evidence type="ECO:0000256" key="3">
    <source>
        <dbReference type="RuleBase" id="RU363019"/>
    </source>
</evidence>
<dbReference type="PIRSF" id="PIRSF001467">
    <property type="entry name" value="Peptidylpro_ismrse"/>
    <property type="match status" value="1"/>
</dbReference>
<reference evidence="6" key="1">
    <citation type="journal article" date="2019" name="Int. J. Syst. Evol. Microbiol.">
        <title>The Global Catalogue of Microorganisms (GCM) 10K type strain sequencing project: providing services to taxonomists for standard genome sequencing and annotation.</title>
        <authorList>
            <consortium name="The Broad Institute Genomics Platform"/>
            <consortium name="The Broad Institute Genome Sequencing Center for Infectious Disease"/>
            <person name="Wu L."/>
            <person name="Ma J."/>
        </authorList>
    </citation>
    <scope>NUCLEOTIDE SEQUENCE [LARGE SCALE GENOMIC DNA]</scope>
    <source>
        <strain evidence="6">JCM 17986</strain>
    </source>
</reference>
<comment type="catalytic activity">
    <reaction evidence="3">
        <text>[protein]-peptidylproline (omega=180) = [protein]-peptidylproline (omega=0)</text>
        <dbReference type="Rhea" id="RHEA:16237"/>
        <dbReference type="Rhea" id="RHEA-COMP:10747"/>
        <dbReference type="Rhea" id="RHEA-COMP:10748"/>
        <dbReference type="ChEBI" id="CHEBI:83833"/>
        <dbReference type="ChEBI" id="CHEBI:83834"/>
        <dbReference type="EC" id="5.2.1.8"/>
    </reaction>
</comment>
<dbReference type="InterPro" id="IPR002130">
    <property type="entry name" value="Cyclophilin-type_PPIase_dom"/>
</dbReference>
<dbReference type="SUPFAM" id="SSF50891">
    <property type="entry name" value="Cyclophilin-like"/>
    <property type="match status" value="1"/>
</dbReference>
<proteinExistence type="inferred from homology"/>
<dbReference type="Proteomes" id="UP001500466">
    <property type="component" value="Unassembled WGS sequence"/>
</dbReference>
<comment type="caution">
    <text evidence="5">The sequence shown here is derived from an EMBL/GenBank/DDBJ whole genome shotgun (WGS) entry which is preliminary data.</text>
</comment>
<sequence>MTLKTNCGTVAFKLDAAKAPTTVNSFAFLSSKGYFDHSPCHRLTTEGIYVLQCGDPTGTGSGGPGYQFSDENLAGATYPKGTLAMANAGPGTNGSQFFIVWNDTQLPPNYTPFGTVTDGMDVVRRIADAGVEGGATDGTPKAGVVVDTMTVAKQ</sequence>